<reference evidence="4" key="1">
    <citation type="submission" date="2022-06" db="EMBL/GenBank/DDBJ databases">
        <title>New cyanobacteria of genus Symplocastrum in benthos of Lake Baikal.</title>
        <authorList>
            <person name="Sorokovikova E."/>
            <person name="Tikhonova I."/>
            <person name="Krasnopeev A."/>
            <person name="Evseev P."/>
            <person name="Gladkikh A."/>
            <person name="Belykh O."/>
        </authorList>
    </citation>
    <scope>NUCLEOTIDE SEQUENCE</scope>
    <source>
        <strain evidence="4">BBK-W-15</strain>
    </source>
</reference>
<dbReference type="InterPro" id="IPR003660">
    <property type="entry name" value="HAMP_dom"/>
</dbReference>
<keyword evidence="5" id="KW-1185">Reference proteome</keyword>
<feature type="coiled-coil region" evidence="1">
    <location>
        <begin position="228"/>
        <end position="255"/>
    </location>
</feature>
<proteinExistence type="predicted"/>
<protein>
    <recommendedName>
        <fullName evidence="3">HAMP domain-containing protein</fullName>
    </recommendedName>
</protein>
<dbReference type="Proteomes" id="UP001204953">
    <property type="component" value="Unassembled WGS sequence"/>
</dbReference>
<feature type="domain" description="HAMP" evidence="3">
    <location>
        <begin position="648"/>
        <end position="701"/>
    </location>
</feature>
<dbReference type="GO" id="GO:0016020">
    <property type="term" value="C:membrane"/>
    <property type="evidence" value="ECO:0007669"/>
    <property type="project" value="InterPro"/>
</dbReference>
<gene>
    <name evidence="4" type="ORF">NJ959_07985</name>
</gene>
<dbReference type="Gene3D" id="1.20.5.300">
    <property type="match status" value="1"/>
</dbReference>
<feature type="domain" description="HAMP" evidence="3">
    <location>
        <begin position="353"/>
        <end position="407"/>
    </location>
</feature>
<accession>A0AAE3KN94</accession>
<dbReference type="RefSeq" id="WP_254011210.1">
    <property type="nucleotide sequence ID" value="NZ_JAMZMM010000054.1"/>
</dbReference>
<name>A0AAE3KN94_9CYAN</name>
<feature type="compositionally biased region" description="Polar residues" evidence="2">
    <location>
        <begin position="599"/>
        <end position="608"/>
    </location>
</feature>
<dbReference type="GO" id="GO:0007165">
    <property type="term" value="P:signal transduction"/>
    <property type="evidence" value="ECO:0007669"/>
    <property type="project" value="InterPro"/>
</dbReference>
<dbReference type="SMART" id="SM00304">
    <property type="entry name" value="HAMP"/>
    <property type="match status" value="2"/>
</dbReference>
<sequence>MKSKSWIDNAEYLFLAGSAVGTVAAVISKQVVYAAAPMTVALGLNILNRRQFQQQIDENIKSGLGQTNQIVQALNKEVQALPEINSQINSLSQEFKIRPEKPAIEESKIALAQLSDQLNALVLRVDRLSIPLDVDLNRIGEEIPNINMRLDNLTRLLNEPSDNQNIEELKQAIAQITDSLNNLNQEFYNRQELQVIDLLQTAIVQLTEQLNGMSVSLNQPPPTSDIDLNNIEAEIANTNSKLEALTLEVNQISAAPNIEVTAIEQSMSKMGESIANISSHLDSLDQKFNNRSEPQEITDLTKQLDALLLFLNQQPDTPKVDLTEIESAIAQSGEAIAQLATQLNELHQQFNNRPETQVINELTTQLNAISNQAQTTPEVDISGVEGAIAQSGEAIAQLVTQLNELHQQFNNRPETQVINELTTQLNTITNQPQTIPEVDLSGVESSIAQLATQLNELHQQFNNRSETQVINELTTQLNAISNLPQTTPEVDLSGVESAIVYITGQLDELRQQFQAQNQSQTTEQFQILEEAISDICEQINALTSRLDTYPVSEETEQNQAEITTIERQDNDISSLLDRSLIDGEVEKNEEPETTPKTQGDATTSPLDSSSIAQDIDLNEEDRAILEINRQIDALNQQFNNQPETQAIKQIKTAIAQIQQQINTIALRLGNLPTPLDVDLGALEEVFTDINTQLNSLKEQVNARPEIQSIEQLGDAITQLTDQLTTMIFRPDSPSTPLDKDAISDIEFQLNAMALCMENLPTPPTVNLSGIGGAISQINNQLDTLHQQREPQVVTQAIEQLEIAIGELINQLNIVVLHLDNLPAPSEIGFDDEEPNIADLQW</sequence>
<evidence type="ECO:0000256" key="2">
    <source>
        <dbReference type="SAM" id="MobiDB-lite"/>
    </source>
</evidence>
<comment type="caution">
    <text evidence="4">The sequence shown here is derived from an EMBL/GenBank/DDBJ whole genome shotgun (WGS) entry which is preliminary data.</text>
</comment>
<organism evidence="4 5">
    <name type="scientific">Limnofasciculus baicalensis BBK-W-15</name>
    <dbReference type="NCBI Taxonomy" id="2699891"/>
    <lineage>
        <taxon>Bacteria</taxon>
        <taxon>Bacillati</taxon>
        <taxon>Cyanobacteriota</taxon>
        <taxon>Cyanophyceae</taxon>
        <taxon>Coleofasciculales</taxon>
        <taxon>Coleofasciculaceae</taxon>
        <taxon>Limnofasciculus</taxon>
        <taxon>Limnofasciculus baicalensis</taxon>
    </lineage>
</organism>
<dbReference type="AlphaFoldDB" id="A0AAE3KN94"/>
<dbReference type="EMBL" id="JAMZMM010000054">
    <property type="protein sequence ID" value="MCP2728413.1"/>
    <property type="molecule type" value="Genomic_DNA"/>
</dbReference>
<feature type="region of interest" description="Disordered" evidence="2">
    <location>
        <begin position="583"/>
        <end position="608"/>
    </location>
</feature>
<evidence type="ECO:0000256" key="1">
    <source>
        <dbReference type="SAM" id="Coils"/>
    </source>
</evidence>
<evidence type="ECO:0000259" key="3">
    <source>
        <dbReference type="SMART" id="SM00304"/>
    </source>
</evidence>
<evidence type="ECO:0000313" key="4">
    <source>
        <dbReference type="EMBL" id="MCP2728413.1"/>
    </source>
</evidence>
<keyword evidence="1" id="KW-0175">Coiled coil</keyword>
<evidence type="ECO:0000313" key="5">
    <source>
        <dbReference type="Proteomes" id="UP001204953"/>
    </source>
</evidence>